<sequence>MNLDNIKLKLGITDNKEDDLLTILLYDAINYMKVYLQADIIPIELEFIAEEVSIKRYRRIGSECISTEKVDVLSTSYKSNDFSDYYNLMNIYKKKTKKGFKFF</sequence>
<dbReference type="InterPro" id="IPR021146">
    <property type="entry name" value="Phage_gp6-like_head-tail"/>
</dbReference>
<evidence type="ECO:0008006" key="3">
    <source>
        <dbReference type="Google" id="ProtNLM"/>
    </source>
</evidence>
<dbReference type="RefSeq" id="WP_343336979.1">
    <property type="nucleotide sequence ID" value="NZ_CP154622.1"/>
</dbReference>
<dbReference type="Pfam" id="PF05135">
    <property type="entry name" value="Phage_connect_1"/>
    <property type="match status" value="1"/>
</dbReference>
<evidence type="ECO:0000313" key="2">
    <source>
        <dbReference type="Proteomes" id="UP001477947"/>
    </source>
</evidence>
<protein>
    <recommendedName>
        <fullName evidence="3">Phage gp6-like head-tail connector protein</fullName>
    </recommendedName>
</protein>
<organism evidence="1 2">
    <name type="scientific">Terrisporobacter petrolearius</name>
    <dbReference type="NCBI Taxonomy" id="1460447"/>
    <lineage>
        <taxon>Bacteria</taxon>
        <taxon>Bacillati</taxon>
        <taxon>Bacillota</taxon>
        <taxon>Clostridia</taxon>
        <taxon>Peptostreptococcales</taxon>
        <taxon>Peptostreptococcaceae</taxon>
        <taxon>Terrisporobacter</taxon>
    </lineage>
</organism>
<keyword evidence="2" id="KW-1185">Reference proteome</keyword>
<dbReference type="Proteomes" id="UP001477947">
    <property type="component" value="Chromosome"/>
</dbReference>
<proteinExistence type="predicted"/>
<evidence type="ECO:0000313" key="1">
    <source>
        <dbReference type="EMBL" id="XAM41804.1"/>
    </source>
</evidence>
<reference evidence="1 2" key="1">
    <citation type="submission" date="2024-04" db="EMBL/GenBank/DDBJ databases">
        <title>Isolation and characterization of novel acetogenic strains of the genera Terrisporobacter and Acetoanaerobium.</title>
        <authorList>
            <person name="Boeer T."/>
            <person name="Schueler M.A."/>
            <person name="Lueschen A."/>
            <person name="Eysell L."/>
            <person name="Droege J."/>
            <person name="Heinemann M."/>
            <person name="Engelhardt L."/>
            <person name="Basen M."/>
            <person name="Daniel R."/>
        </authorList>
    </citation>
    <scope>NUCLEOTIDE SEQUENCE [LARGE SCALE GENOMIC DNA]</scope>
    <source>
        <strain evidence="1 2">ELB</strain>
    </source>
</reference>
<dbReference type="EMBL" id="CP154622">
    <property type="protein sequence ID" value="XAM41804.1"/>
    <property type="molecule type" value="Genomic_DNA"/>
</dbReference>
<gene>
    <name evidence="1" type="ORF">TPELB_21170</name>
</gene>
<accession>A0ABZ3FGE0</accession>
<name>A0ABZ3FGE0_9FIRM</name>